<name>A0A6A6T393_9PLEO</name>
<feature type="region of interest" description="Disordered" evidence="1">
    <location>
        <begin position="481"/>
        <end position="1299"/>
    </location>
</feature>
<feature type="compositionally biased region" description="Basic residues" evidence="1">
    <location>
        <begin position="647"/>
        <end position="656"/>
    </location>
</feature>
<gene>
    <name evidence="5" type="ORF">K491DRAFT_518142</name>
</gene>
<keyword evidence="2" id="KW-0812">Transmembrane</keyword>
<keyword evidence="6" id="KW-1185">Reference proteome</keyword>
<sequence length="1330" mass="145480">MWVAVILLLLGVVAANPQVNFPLSEQFFPVARVGQAYSFQFASTTFQPDPNGLQYSLIGNPSWLSLMNRTLHGTPGPGDVGSSSFTITAAGQAGAVANLDSTLLVTDAPTPTTNGNITDMLSHAGPLSGPKLLILPPSKSFEINFPSDLFSGTGKSTTYYATLADHTPLPAWVAFDASSLRFSGTTPPANTSPQSYDLVLIASDTPGYTDASVSFTLAVSDHQLVFKPLEETIDVEKGQQLTITGLQSKLFLDNTSTRDQDFQSASAELPSWLSFNNQTLEISGMPPSSAASQDIKVTVQDKFGDTATHSIHLNVISPLFSGEIGTLNLTAGDHFAYQIPKSILRDENATARLDLRALGEWLKFDPSSFTISGTVPQDFASQSVNVTMSATSSDGKTKDSQAFSIEVLDTGSNTPTTSENPISSGQPNDRNQTSDAADQTMQAHKRVNVIAGAVVASIIGASIVALFVFFWCRSCRRKRNTKGYLSPKTPRSPRKSDISRPIRHVSDTMDKSFERDIEKGDMEGEDSPLERTPEHPPQLKPTHIRKHGHSPATSLSERESQSFSQFNESSYGIAEGEAGPSHRPHDSMKIPTDMARRTSEISTFARRSRRRTSPVFRDAKRSSGLPLERVLSGAGHGRHRDSPSRSSFRRSGRRRTPSSSSFGTKRTSALSTVPSAPARPVLARHTTQLTTLEPSQSVRLVPTTEASSVSETLSDRKVTTGKRASTSRQSSLDTRPIDEKRRSYIKKRASAQSPSPFFSYNPLRMSSSSHKYPPAFLNDNEEHTEAPSSPLVTTEVITANQDVREPTRDYPESLRIRKPSETPSVDPPRPIFPGSWRKPPAPRSWTRRAITSTAVEAGDDQTVKTSKPSLDAKIAGLDVKRRPSTRQTSRIERVKSSLNEGLGSEVYEDPSESDYSGQDDDIEECEKRTTLKPNHYAPLNLTHLRRNRSDKKRDSKRDSKRQSKRLSQRDPTPYSLAGEHGGKENQSSTYSLAPLPDIKGKTKATSTRQSPERPRTFAASSTISNTQRQKRPARHSRAESRTTNRSSTQRDSDPKFLSRQLSNRSRHSRTQSKSGSQPRHTHTRTLSRPQSSAYPHIPIPSRFDTDITKISSTLIDPSKLPSTTLPPRDVPDDASGNIEDPTISALDPHSHGLRASHSQIASEARRSRPAQPTRASARQDSKRNTTIGPAPSTRLTTSEPSRPRKKYSLGHGLSIFDSPVDSSPLGGGRSRERTPLSLLAGENGATPTLMSTPASSPALPEREGERLRVFEGKGKRPVSQEVGEELRAGASRKGRTTWGSSLRRVVTGGRSYWEGKGKEGEKEEEGKMFL</sequence>
<dbReference type="InterPro" id="IPR013783">
    <property type="entry name" value="Ig-like_fold"/>
</dbReference>
<protein>
    <recommendedName>
        <fullName evidence="4">Dystroglycan-type cadherin-like domain-containing protein</fullName>
    </recommendedName>
</protein>
<evidence type="ECO:0000313" key="5">
    <source>
        <dbReference type="EMBL" id="KAF2653373.1"/>
    </source>
</evidence>
<feature type="compositionally biased region" description="Basic and acidic residues" evidence="1">
    <location>
        <begin position="494"/>
        <end position="534"/>
    </location>
</feature>
<feature type="compositionally biased region" description="Polar residues" evidence="1">
    <location>
        <begin position="665"/>
        <end position="674"/>
    </location>
</feature>
<feature type="domain" description="Dystroglycan-type cadherin-like" evidence="4">
    <location>
        <begin position="326"/>
        <end position="414"/>
    </location>
</feature>
<proteinExistence type="predicted"/>
<keyword evidence="2" id="KW-0472">Membrane</keyword>
<reference evidence="5" key="1">
    <citation type="journal article" date="2020" name="Stud. Mycol.">
        <title>101 Dothideomycetes genomes: a test case for predicting lifestyles and emergence of pathogens.</title>
        <authorList>
            <person name="Haridas S."/>
            <person name="Albert R."/>
            <person name="Binder M."/>
            <person name="Bloem J."/>
            <person name="Labutti K."/>
            <person name="Salamov A."/>
            <person name="Andreopoulos B."/>
            <person name="Baker S."/>
            <person name="Barry K."/>
            <person name="Bills G."/>
            <person name="Bluhm B."/>
            <person name="Cannon C."/>
            <person name="Castanera R."/>
            <person name="Culley D."/>
            <person name="Daum C."/>
            <person name="Ezra D."/>
            <person name="Gonzalez J."/>
            <person name="Henrissat B."/>
            <person name="Kuo A."/>
            <person name="Liang C."/>
            <person name="Lipzen A."/>
            <person name="Lutzoni F."/>
            <person name="Magnuson J."/>
            <person name="Mondo S."/>
            <person name="Nolan M."/>
            <person name="Ohm R."/>
            <person name="Pangilinan J."/>
            <person name="Park H.-J."/>
            <person name="Ramirez L."/>
            <person name="Alfaro M."/>
            <person name="Sun H."/>
            <person name="Tritt A."/>
            <person name="Yoshinaga Y."/>
            <person name="Zwiers L.-H."/>
            <person name="Turgeon B."/>
            <person name="Goodwin S."/>
            <person name="Spatafora J."/>
            <person name="Crous P."/>
            <person name="Grigoriev I."/>
        </authorList>
    </citation>
    <scope>NUCLEOTIDE SEQUENCE</scope>
    <source>
        <strain evidence="5">CBS 122681</strain>
    </source>
</reference>
<evidence type="ECO:0000256" key="3">
    <source>
        <dbReference type="SAM" id="SignalP"/>
    </source>
</evidence>
<dbReference type="Gene3D" id="2.60.40.10">
    <property type="entry name" value="Immunoglobulins"/>
    <property type="match status" value="4"/>
</dbReference>
<feature type="compositionally biased region" description="Polar residues" evidence="1">
    <location>
        <begin position="1108"/>
        <end position="1125"/>
    </location>
</feature>
<dbReference type="OrthoDB" id="41532at2759"/>
<dbReference type="Pfam" id="PF05345">
    <property type="entry name" value="He_PIG"/>
    <property type="match status" value="4"/>
</dbReference>
<dbReference type="SMART" id="SM00736">
    <property type="entry name" value="CADG"/>
    <property type="match status" value="4"/>
</dbReference>
<feature type="compositionally biased region" description="Polar residues" evidence="1">
    <location>
        <begin position="685"/>
        <end position="712"/>
    </location>
</feature>
<feature type="chain" id="PRO_5025653236" description="Dystroglycan-type cadherin-like domain-containing protein" evidence="3">
    <location>
        <begin position="16"/>
        <end position="1330"/>
    </location>
</feature>
<feature type="compositionally biased region" description="Polar residues" evidence="1">
    <location>
        <begin position="410"/>
        <end position="440"/>
    </location>
</feature>
<feature type="domain" description="Dystroglycan-type cadherin-like" evidence="4">
    <location>
        <begin position="232"/>
        <end position="322"/>
    </location>
</feature>
<feature type="domain" description="Dystroglycan-type cadherin-like" evidence="4">
    <location>
        <begin position="18"/>
        <end position="112"/>
    </location>
</feature>
<feature type="compositionally biased region" description="Polar residues" evidence="1">
    <location>
        <begin position="750"/>
        <end position="770"/>
    </location>
</feature>
<feature type="domain" description="Dystroglycan-type cadherin-like" evidence="4">
    <location>
        <begin position="132"/>
        <end position="226"/>
    </location>
</feature>
<feature type="compositionally biased region" description="Basic and acidic residues" evidence="1">
    <location>
        <begin position="802"/>
        <end position="820"/>
    </location>
</feature>
<feature type="region of interest" description="Disordered" evidence="1">
    <location>
        <begin position="409"/>
        <end position="440"/>
    </location>
</feature>
<dbReference type="Proteomes" id="UP000799324">
    <property type="component" value="Unassembled WGS sequence"/>
</dbReference>
<dbReference type="GO" id="GO:0005509">
    <property type="term" value="F:calcium ion binding"/>
    <property type="evidence" value="ECO:0007669"/>
    <property type="project" value="InterPro"/>
</dbReference>
<feature type="compositionally biased region" description="Basic and acidic residues" evidence="1">
    <location>
        <begin position="951"/>
        <end position="961"/>
    </location>
</feature>
<evidence type="ECO:0000256" key="2">
    <source>
        <dbReference type="SAM" id="Phobius"/>
    </source>
</evidence>
<dbReference type="SUPFAM" id="SSF49313">
    <property type="entry name" value="Cadherin-like"/>
    <property type="match status" value="4"/>
</dbReference>
<keyword evidence="2" id="KW-1133">Transmembrane helix</keyword>
<dbReference type="InterPro" id="IPR015919">
    <property type="entry name" value="Cadherin-like_sf"/>
</dbReference>
<feature type="compositionally biased region" description="Acidic residues" evidence="1">
    <location>
        <begin position="906"/>
        <end position="924"/>
    </location>
</feature>
<evidence type="ECO:0000259" key="4">
    <source>
        <dbReference type="SMART" id="SM00736"/>
    </source>
</evidence>
<feature type="compositionally biased region" description="Polar residues" evidence="1">
    <location>
        <begin position="1018"/>
        <end position="1027"/>
    </location>
</feature>
<dbReference type="GO" id="GO:0016020">
    <property type="term" value="C:membrane"/>
    <property type="evidence" value="ECO:0007669"/>
    <property type="project" value="InterPro"/>
</dbReference>
<accession>A0A6A6T393</accession>
<dbReference type="EMBL" id="MU004382">
    <property type="protein sequence ID" value="KAF2653373.1"/>
    <property type="molecule type" value="Genomic_DNA"/>
</dbReference>
<organism evidence="5 6">
    <name type="scientific">Lophiostoma macrostomum CBS 122681</name>
    <dbReference type="NCBI Taxonomy" id="1314788"/>
    <lineage>
        <taxon>Eukaryota</taxon>
        <taxon>Fungi</taxon>
        <taxon>Dikarya</taxon>
        <taxon>Ascomycota</taxon>
        <taxon>Pezizomycotina</taxon>
        <taxon>Dothideomycetes</taxon>
        <taxon>Pleosporomycetidae</taxon>
        <taxon>Pleosporales</taxon>
        <taxon>Lophiostomataceae</taxon>
        <taxon>Lophiostoma</taxon>
    </lineage>
</organism>
<keyword evidence="3" id="KW-0732">Signal</keyword>
<feature type="compositionally biased region" description="Polar residues" evidence="1">
    <location>
        <begin position="1245"/>
        <end position="1255"/>
    </location>
</feature>
<feature type="transmembrane region" description="Helical" evidence="2">
    <location>
        <begin position="449"/>
        <end position="472"/>
    </location>
</feature>
<feature type="compositionally biased region" description="Basic and acidic residues" evidence="1">
    <location>
        <begin position="583"/>
        <end position="599"/>
    </location>
</feature>
<feature type="compositionally biased region" description="Polar residues" evidence="1">
    <location>
        <begin position="722"/>
        <end position="733"/>
    </location>
</feature>
<evidence type="ECO:0000256" key="1">
    <source>
        <dbReference type="SAM" id="MobiDB-lite"/>
    </source>
</evidence>
<feature type="compositionally biased region" description="Basic and acidic residues" evidence="1">
    <location>
        <begin position="1260"/>
        <end position="1274"/>
    </location>
</feature>
<feature type="signal peptide" evidence="3">
    <location>
        <begin position="1"/>
        <end position="15"/>
    </location>
</feature>
<dbReference type="InterPro" id="IPR006644">
    <property type="entry name" value="Cadg"/>
</dbReference>
<feature type="compositionally biased region" description="Low complexity" evidence="1">
    <location>
        <begin position="561"/>
        <end position="570"/>
    </location>
</feature>
<feature type="compositionally biased region" description="Basic and acidic residues" evidence="1">
    <location>
        <begin position="1036"/>
        <end position="1056"/>
    </location>
</feature>
<feature type="compositionally biased region" description="Polar residues" evidence="1">
    <location>
        <begin position="786"/>
        <end position="801"/>
    </location>
</feature>
<evidence type="ECO:0000313" key="6">
    <source>
        <dbReference type="Proteomes" id="UP000799324"/>
    </source>
</evidence>